<dbReference type="InterPro" id="IPR029063">
    <property type="entry name" value="SAM-dependent_MTases_sf"/>
</dbReference>
<name>J4X173_9GAMM</name>
<sequence>MIKKYYEAKILPSLINCCCATKPINYQRQKIIPQASGRILEIGIGSGLNLPYYDKSKVSKIVAIEPSDELNKIAQKNALKNDINVELIKGVAENIEIEDKSIDTIIMTYTLCTIPDTKLALNEIKRVMKPDAKILFSEHGIAPDEKIIKWQNRINPIWNNFFGGCNLNRNIPYLIKDAGFKFDVIEQMYLPSTPKFIGYNYWGSASLVNE</sequence>
<accession>J4X173</accession>
<dbReference type="InterPro" id="IPR052356">
    <property type="entry name" value="Thiol_S-MT"/>
</dbReference>
<evidence type="ECO:0000259" key="1">
    <source>
        <dbReference type="Pfam" id="PF08241"/>
    </source>
</evidence>
<proteinExistence type="predicted"/>
<dbReference type="GO" id="GO:0032259">
    <property type="term" value="P:methylation"/>
    <property type="evidence" value="ECO:0007669"/>
    <property type="project" value="UniProtKB-KW"/>
</dbReference>
<dbReference type="AlphaFoldDB" id="J4X173"/>
<dbReference type="InterPro" id="IPR013216">
    <property type="entry name" value="Methyltransf_11"/>
</dbReference>
<dbReference type="Proteomes" id="UP000010116">
    <property type="component" value="Unassembled WGS sequence"/>
</dbReference>
<gene>
    <name evidence="2" type="ORF">NT02SARS_1836</name>
</gene>
<organism evidence="2 3">
    <name type="scientific">SAR86 cluster bacterium SAR86B</name>
    <dbReference type="NCBI Taxonomy" id="1123867"/>
    <lineage>
        <taxon>Bacteria</taxon>
        <taxon>Pseudomonadati</taxon>
        <taxon>Pseudomonadota</taxon>
        <taxon>Gammaproteobacteria</taxon>
        <taxon>SAR86 cluster</taxon>
    </lineage>
</organism>
<dbReference type="PANTHER" id="PTHR45036">
    <property type="entry name" value="METHYLTRANSFERASE LIKE 7B"/>
    <property type="match status" value="1"/>
</dbReference>
<evidence type="ECO:0000313" key="3">
    <source>
        <dbReference type="Proteomes" id="UP000010116"/>
    </source>
</evidence>
<protein>
    <submittedName>
        <fullName evidence="2">Methyltransferase type 11</fullName>
    </submittedName>
</protein>
<dbReference type="CDD" id="cd02440">
    <property type="entry name" value="AdoMet_MTases"/>
    <property type="match status" value="1"/>
</dbReference>
<dbReference type="EMBL" id="JH611171">
    <property type="protein sequence ID" value="EJP73295.1"/>
    <property type="molecule type" value="Genomic_DNA"/>
</dbReference>
<keyword evidence="2" id="KW-0808">Transferase</keyword>
<dbReference type="Gene3D" id="3.40.50.150">
    <property type="entry name" value="Vaccinia Virus protein VP39"/>
    <property type="match status" value="1"/>
</dbReference>
<dbReference type="GO" id="GO:0008757">
    <property type="term" value="F:S-adenosylmethionine-dependent methyltransferase activity"/>
    <property type="evidence" value="ECO:0007669"/>
    <property type="project" value="InterPro"/>
</dbReference>
<evidence type="ECO:0000313" key="2">
    <source>
        <dbReference type="EMBL" id="EJP73295.1"/>
    </source>
</evidence>
<feature type="domain" description="Methyltransferase type 11" evidence="1">
    <location>
        <begin position="40"/>
        <end position="136"/>
    </location>
</feature>
<dbReference type="HOGENOM" id="CLU_037990_7_4_6"/>
<dbReference type="Pfam" id="PF08241">
    <property type="entry name" value="Methyltransf_11"/>
    <property type="match status" value="1"/>
</dbReference>
<dbReference type="PANTHER" id="PTHR45036:SF1">
    <property type="entry name" value="METHYLTRANSFERASE LIKE 7A"/>
    <property type="match status" value="1"/>
</dbReference>
<keyword evidence="2" id="KW-0489">Methyltransferase</keyword>
<reference evidence="2 3" key="1">
    <citation type="journal article" date="2012" name="ISME J.">
        <title>Genomic insights to SAR86, an abundant and uncultivated marine bacterial lineage.</title>
        <authorList>
            <person name="Dupont C.L."/>
            <person name="Rusch D.B."/>
            <person name="Yooseph S."/>
            <person name="Lombardo M.J."/>
            <person name="Richter R.A."/>
            <person name="Valas R."/>
            <person name="Novotny M."/>
            <person name="Yee-Greenbaum J."/>
            <person name="Selengut J.D."/>
            <person name="Haft D.H."/>
            <person name="Halpern A.L."/>
            <person name="Lasken R.S."/>
            <person name="Nealson K."/>
            <person name="Friedman R."/>
            <person name="Venter J.C."/>
        </authorList>
    </citation>
    <scope>NUCLEOTIDE SEQUENCE [LARGE SCALE GENOMIC DNA]</scope>
</reference>
<dbReference type="SUPFAM" id="SSF53335">
    <property type="entry name" value="S-adenosyl-L-methionine-dependent methyltransferases"/>
    <property type="match status" value="1"/>
</dbReference>